<evidence type="ECO:0000313" key="1">
    <source>
        <dbReference type="EMBL" id="SVA71589.1"/>
    </source>
</evidence>
<name>A0A381Y3D4_9ZZZZ</name>
<gene>
    <name evidence="1" type="ORF">METZ01_LOCUS124443</name>
</gene>
<sequence length="148" mass="17227">MLKIIPRNSLKDHKKIKQFSSIIKDRLDSEFKNTKKINTLTFEELSDFNKILTISDFILTKYEHKKNIYSILNEFVDLIKETENSIILMDDEIEELTLSADVPINHIMEIKNRISKKHGLDLEEYTKYEGDAENSSNNLTTSSIDVNS</sequence>
<dbReference type="AlphaFoldDB" id="A0A381Y3D4"/>
<accession>A0A381Y3D4</accession>
<organism evidence="1">
    <name type="scientific">marine metagenome</name>
    <dbReference type="NCBI Taxonomy" id="408172"/>
    <lineage>
        <taxon>unclassified sequences</taxon>
        <taxon>metagenomes</taxon>
        <taxon>ecological metagenomes</taxon>
    </lineage>
</organism>
<protein>
    <submittedName>
        <fullName evidence="1">Uncharacterized protein</fullName>
    </submittedName>
</protein>
<dbReference type="EMBL" id="UINC01017310">
    <property type="protein sequence ID" value="SVA71589.1"/>
    <property type="molecule type" value="Genomic_DNA"/>
</dbReference>
<proteinExistence type="predicted"/>
<reference evidence="1" key="1">
    <citation type="submission" date="2018-05" db="EMBL/GenBank/DDBJ databases">
        <authorList>
            <person name="Lanie J.A."/>
            <person name="Ng W.-L."/>
            <person name="Kazmierczak K.M."/>
            <person name="Andrzejewski T.M."/>
            <person name="Davidsen T.M."/>
            <person name="Wayne K.J."/>
            <person name="Tettelin H."/>
            <person name="Glass J.I."/>
            <person name="Rusch D."/>
            <person name="Podicherti R."/>
            <person name="Tsui H.-C.T."/>
            <person name="Winkler M.E."/>
        </authorList>
    </citation>
    <scope>NUCLEOTIDE SEQUENCE</scope>
</reference>